<sequence length="525" mass="58040">MQSPSLNLNLNINLNLNLSSSSHSPFLGFHQHHNPPIPLSTPLSLSTSHRNSPRNCAPCARFDSPNSGNRGRRSNGGGGGGGGGEGVRVKGKENPWSVDKERARAATREKERGRRSSVRRKRGKRVKGGGDGDGSRVMVSGTMLMEVETVLQTQEPVIKPAWNTFASSVSGIWMGVGAVYSPITAEMEPIELGSRNEHLYDCYTLSRIEAVASPEGQGSSSQIQRKVNWVTLNPYGETPQQTGGSDRNTVSREEKNTMKSVDATTTNHSLPRFESFDFGSSDVLEEDFMGMEPGLVFFEDGSYSRGPVDIPVGELDESNYFISPTLKFEQCLVKGCHKRLRIVHTVEFSNGGSDIQIMRVAVYEEQWDCPSNFGEQSCSLDLDVKPFSQRRRIQPSELAGSWKVFEVSATPIFGDDAVTEEGNAVPYVYLCTETLKKRSLPDNPVHFGEEEMVDMQDVAVLWLPGGVTGYVDINKDGILCIGVGWYSDEGINLVMERDYGMDGKLKEVRWKSEVKRRWSDPLPMP</sequence>
<keyword evidence="3" id="KW-1185">Reference proteome</keyword>
<dbReference type="PANTHER" id="PTHR36025:SF1">
    <property type="entry name" value="DIHYDROOROTATE DEHYDROGENASE (DUF3598)"/>
    <property type="match status" value="1"/>
</dbReference>
<gene>
    <name evidence="2" type="ORF">Sjap_004540</name>
</gene>
<feature type="compositionally biased region" description="Basic and acidic residues" evidence="1">
    <location>
        <begin position="87"/>
        <end position="114"/>
    </location>
</feature>
<evidence type="ECO:0000313" key="2">
    <source>
        <dbReference type="EMBL" id="KAK9144637.1"/>
    </source>
</evidence>
<dbReference type="AlphaFoldDB" id="A0AAP0PHX2"/>
<feature type="compositionally biased region" description="Polar residues" evidence="1">
    <location>
        <begin position="238"/>
        <end position="248"/>
    </location>
</feature>
<evidence type="ECO:0000256" key="1">
    <source>
        <dbReference type="SAM" id="MobiDB-lite"/>
    </source>
</evidence>
<accession>A0AAP0PHX2</accession>
<name>A0AAP0PHX2_9MAGN</name>
<comment type="caution">
    <text evidence="2">The sequence shown here is derived from an EMBL/GenBank/DDBJ whole genome shotgun (WGS) entry which is preliminary data.</text>
</comment>
<evidence type="ECO:0000313" key="3">
    <source>
        <dbReference type="Proteomes" id="UP001417504"/>
    </source>
</evidence>
<feature type="compositionally biased region" description="Gly residues" evidence="1">
    <location>
        <begin position="74"/>
        <end position="86"/>
    </location>
</feature>
<protein>
    <submittedName>
        <fullName evidence="2">Uncharacterized protein</fullName>
    </submittedName>
</protein>
<dbReference type="EMBL" id="JBBNAE010000002">
    <property type="protein sequence ID" value="KAK9144637.1"/>
    <property type="molecule type" value="Genomic_DNA"/>
</dbReference>
<dbReference type="InterPro" id="IPR012674">
    <property type="entry name" value="Calycin"/>
</dbReference>
<feature type="region of interest" description="Disordered" evidence="1">
    <location>
        <begin position="38"/>
        <end position="137"/>
    </location>
</feature>
<organism evidence="2 3">
    <name type="scientific">Stephania japonica</name>
    <dbReference type="NCBI Taxonomy" id="461633"/>
    <lineage>
        <taxon>Eukaryota</taxon>
        <taxon>Viridiplantae</taxon>
        <taxon>Streptophyta</taxon>
        <taxon>Embryophyta</taxon>
        <taxon>Tracheophyta</taxon>
        <taxon>Spermatophyta</taxon>
        <taxon>Magnoliopsida</taxon>
        <taxon>Ranunculales</taxon>
        <taxon>Menispermaceae</taxon>
        <taxon>Menispermoideae</taxon>
        <taxon>Cissampelideae</taxon>
        <taxon>Stephania</taxon>
    </lineage>
</organism>
<feature type="region of interest" description="Disordered" evidence="1">
    <location>
        <begin position="235"/>
        <end position="262"/>
    </location>
</feature>
<feature type="compositionally biased region" description="Basic residues" evidence="1">
    <location>
        <begin position="115"/>
        <end position="127"/>
    </location>
</feature>
<dbReference type="PANTHER" id="PTHR36025">
    <property type="entry name" value="DIHYDROOROTATE DEHYDROGENASE (DUF3598)"/>
    <property type="match status" value="1"/>
</dbReference>
<reference evidence="2 3" key="1">
    <citation type="submission" date="2024-01" db="EMBL/GenBank/DDBJ databases">
        <title>Genome assemblies of Stephania.</title>
        <authorList>
            <person name="Yang L."/>
        </authorList>
    </citation>
    <scope>NUCLEOTIDE SEQUENCE [LARGE SCALE GENOMIC DNA]</scope>
    <source>
        <strain evidence="2">QJT</strain>
        <tissue evidence="2">Leaf</tissue>
    </source>
</reference>
<dbReference type="Proteomes" id="UP001417504">
    <property type="component" value="Unassembled WGS sequence"/>
</dbReference>
<dbReference type="SUPFAM" id="SSF50814">
    <property type="entry name" value="Lipocalins"/>
    <property type="match status" value="1"/>
</dbReference>
<proteinExistence type="predicted"/>